<keyword evidence="1" id="KW-0472">Membrane</keyword>
<dbReference type="RefSeq" id="YP_740805.1">
    <property type="nucleotide sequence ID" value="NC_008339.1"/>
</dbReference>
<geneLocation type="mitochondrion" evidence="2"/>
<name>Q09F37_TETPI</name>
<keyword evidence="1" id="KW-0812">Transmembrane</keyword>
<organism evidence="2">
    <name type="scientific">Tetrahymena pigmentosa</name>
    <dbReference type="NCBI Taxonomy" id="5907"/>
    <lineage>
        <taxon>Eukaryota</taxon>
        <taxon>Sar</taxon>
        <taxon>Alveolata</taxon>
        <taxon>Ciliophora</taxon>
        <taxon>Intramacronucleata</taxon>
        <taxon>Oligohymenophorea</taxon>
        <taxon>Hymenostomatida</taxon>
        <taxon>Tetrahymenina</taxon>
        <taxon>Tetrahymenidae</taxon>
        <taxon>Tetrahymena</taxon>
    </lineage>
</organism>
<accession>Q09F37</accession>
<evidence type="ECO:0000256" key="1">
    <source>
        <dbReference type="SAM" id="Phobius"/>
    </source>
</evidence>
<keyword evidence="1" id="KW-1133">Transmembrane helix</keyword>
<evidence type="ECO:0000313" key="2">
    <source>
        <dbReference type="EMBL" id="ABI51714.1"/>
    </source>
</evidence>
<feature type="transmembrane region" description="Helical" evidence="1">
    <location>
        <begin position="78"/>
        <end position="99"/>
    </location>
</feature>
<dbReference type="EMBL" id="DQ927305">
    <property type="protein sequence ID" value="ABI51714.1"/>
    <property type="molecule type" value="Genomic_DNA"/>
</dbReference>
<dbReference type="AlphaFoldDB" id="Q09F37"/>
<dbReference type="GeneID" id="4271546"/>
<gene>
    <name evidence="2" type="primary">ymf57</name>
</gene>
<keyword evidence="2" id="KW-0496">Mitochondrion</keyword>
<protein>
    <submittedName>
        <fullName evidence="2">Ymf57</fullName>
    </submittedName>
</protein>
<proteinExistence type="predicted"/>
<reference evidence="2" key="1">
    <citation type="journal article" date="2007" name="PLoS ONE">
        <title>Complete mitochondrial genome sequence of three tetrahymena species reveals mutation hot spots and accelerated nonsynonymous substitutions in Ymf genes.</title>
        <authorList>
            <person name="Moradian M.M."/>
            <person name="Beglaryan D."/>
            <person name="Skozylas J.M."/>
            <person name="Kerikorian V."/>
        </authorList>
    </citation>
    <scope>NUCLEOTIDE SEQUENCE</scope>
    <source>
        <strain evidence="2">UM1060</strain>
    </source>
</reference>
<sequence length="100" mass="12365">MLKNKLINFKFFRFVQSGFYVDFIVKKLSEMFIRNVFIYSSIFFGEKFMIEYLTKKTIDSFIFNNNRFNFINLIESKYFLQILTLILYLFFITIFILFYI</sequence>